<dbReference type="EMBL" id="CP147407">
    <property type="protein sequence ID" value="WXB98822.1"/>
    <property type="molecule type" value="Genomic_DNA"/>
</dbReference>
<sequence>MILYTMMPHELVFAESGNGALEEKMAIVNGVEMIVRPCEDHSFEVVRLLSSNPNHYLKSECMPGQKISSAMVVF</sequence>
<evidence type="ECO:0000313" key="2">
    <source>
        <dbReference type="Proteomes" id="UP001377337"/>
    </source>
</evidence>
<accession>A0ABZ2NMW9</accession>
<evidence type="ECO:0000313" key="1">
    <source>
        <dbReference type="EMBL" id="WXB98822.1"/>
    </source>
</evidence>
<gene>
    <name evidence="1" type="ORF">WCV65_10195</name>
</gene>
<keyword evidence="2" id="KW-1185">Reference proteome</keyword>
<dbReference type="RefSeq" id="WP_035411774.1">
    <property type="nucleotide sequence ID" value="NZ_CP147407.1"/>
</dbReference>
<protein>
    <submittedName>
        <fullName evidence="1">YlzJ-like family protein</fullName>
    </submittedName>
</protein>
<organism evidence="1 2">
    <name type="scientific">Metabacillus sediminis</name>
    <dbReference type="NCBI Taxonomy" id="3117746"/>
    <lineage>
        <taxon>Bacteria</taxon>
        <taxon>Bacillati</taxon>
        <taxon>Bacillota</taxon>
        <taxon>Bacilli</taxon>
        <taxon>Bacillales</taxon>
        <taxon>Bacillaceae</taxon>
        <taxon>Metabacillus</taxon>
    </lineage>
</organism>
<reference evidence="1 2" key="1">
    <citation type="submission" date="2024-02" db="EMBL/GenBank/DDBJ databases">
        <title>Seven novel Bacillus-like species.</title>
        <authorList>
            <person name="Liu G."/>
        </authorList>
    </citation>
    <scope>NUCLEOTIDE SEQUENCE [LARGE SCALE GENOMIC DNA]</scope>
    <source>
        <strain evidence="1 2">FJAT-52054</strain>
    </source>
</reference>
<name>A0ABZ2NMW9_9BACI</name>
<dbReference type="InterPro" id="IPR025619">
    <property type="entry name" value="YlzJ"/>
</dbReference>
<dbReference type="Pfam" id="PF14035">
    <property type="entry name" value="YlzJ"/>
    <property type="match status" value="1"/>
</dbReference>
<dbReference type="Proteomes" id="UP001377337">
    <property type="component" value="Chromosome"/>
</dbReference>
<proteinExistence type="predicted"/>